<protein>
    <submittedName>
        <fullName evidence="1">Uncharacterized protein</fullName>
    </submittedName>
</protein>
<dbReference type="InterPro" id="IPR011989">
    <property type="entry name" value="ARM-like"/>
</dbReference>
<dbReference type="Proteomes" id="UP001642484">
    <property type="component" value="Unassembled WGS sequence"/>
</dbReference>
<keyword evidence="2" id="KW-1185">Reference proteome</keyword>
<gene>
    <name evidence="1" type="ORF">CCMP2556_LOCUS24181</name>
</gene>
<organism evidence="1 2">
    <name type="scientific">Durusdinium trenchii</name>
    <dbReference type="NCBI Taxonomy" id="1381693"/>
    <lineage>
        <taxon>Eukaryota</taxon>
        <taxon>Sar</taxon>
        <taxon>Alveolata</taxon>
        <taxon>Dinophyceae</taxon>
        <taxon>Suessiales</taxon>
        <taxon>Symbiodiniaceae</taxon>
        <taxon>Durusdinium</taxon>
    </lineage>
</organism>
<evidence type="ECO:0000313" key="2">
    <source>
        <dbReference type="Proteomes" id="UP001642484"/>
    </source>
</evidence>
<dbReference type="Gene3D" id="1.25.10.10">
    <property type="entry name" value="Leucine-rich Repeat Variant"/>
    <property type="match status" value="2"/>
</dbReference>
<comment type="caution">
    <text evidence="1">The sequence shown here is derived from an EMBL/GenBank/DDBJ whole genome shotgun (WGS) entry which is preliminary data.</text>
</comment>
<dbReference type="EMBL" id="CAXAMN010015780">
    <property type="protein sequence ID" value="CAK9046563.1"/>
    <property type="molecule type" value="Genomic_DNA"/>
</dbReference>
<reference evidence="1 2" key="1">
    <citation type="submission" date="2024-02" db="EMBL/GenBank/DDBJ databases">
        <authorList>
            <person name="Chen Y."/>
            <person name="Shah S."/>
            <person name="Dougan E. K."/>
            <person name="Thang M."/>
            <person name="Chan C."/>
        </authorList>
    </citation>
    <scope>NUCLEOTIDE SEQUENCE [LARGE SCALE GENOMIC DNA]</scope>
</reference>
<sequence length="316" mass="35036">MWPARSARQLRSKDPLVRWPWSPCRLHSWQPTSSKELCTAPRGRRLAQTGGAKDVLVRSFVLSVLARLEDPDYLSPEASTLASCLEDVAWKVRRGACQALGWCHSAAVAPHAAALARCVDDDDARVARSALGALRRCGDWALRPWAQLLAEHFDEEDEKMRTAALVAFAQIKGAEVLSPHATALAASAHGSEPGPVRRASCQALSRCHPQVLQPYLHLLAPYMEDQDLEVRIAVCQAFAKCDPSFIAPYVSPLARRLKDCLLVRWNACRALLECKPALLLPHLDLLTELLQDHNKQVRQLAQRLLARCFPEASPKT</sequence>
<name>A0ABP0M667_9DINO</name>
<proteinExistence type="predicted"/>
<evidence type="ECO:0000313" key="1">
    <source>
        <dbReference type="EMBL" id="CAK9046563.1"/>
    </source>
</evidence>
<dbReference type="SUPFAM" id="SSF48371">
    <property type="entry name" value="ARM repeat"/>
    <property type="match status" value="1"/>
</dbReference>
<dbReference type="InterPro" id="IPR016024">
    <property type="entry name" value="ARM-type_fold"/>
</dbReference>
<accession>A0ABP0M667</accession>